<keyword evidence="2" id="KW-0732">Signal</keyword>
<gene>
    <name evidence="3" type="ORF">HO133_009578</name>
</gene>
<dbReference type="EMBL" id="JACCJB010000007">
    <property type="protein sequence ID" value="KAF6225578.1"/>
    <property type="molecule type" value="Genomic_DNA"/>
</dbReference>
<reference evidence="3 4" key="1">
    <citation type="journal article" date="2020" name="Genomics">
        <title>Complete, high-quality genomes from long-read metagenomic sequencing of two wolf lichen thalli reveals enigmatic genome architecture.</title>
        <authorList>
            <person name="McKenzie S.K."/>
            <person name="Walston R.F."/>
            <person name="Allen J.L."/>
        </authorList>
    </citation>
    <scope>NUCLEOTIDE SEQUENCE [LARGE SCALE GENOMIC DNA]</scope>
    <source>
        <strain evidence="3">WasteWater1</strain>
    </source>
</reference>
<dbReference type="Proteomes" id="UP000593566">
    <property type="component" value="Unassembled WGS sequence"/>
</dbReference>
<protein>
    <submittedName>
        <fullName evidence="3">Uncharacterized protein</fullName>
    </submittedName>
</protein>
<accession>A0A8H6CLB2</accession>
<dbReference type="RefSeq" id="XP_037154287.1">
    <property type="nucleotide sequence ID" value="XM_037300439.1"/>
</dbReference>
<evidence type="ECO:0000256" key="2">
    <source>
        <dbReference type="SAM" id="SignalP"/>
    </source>
</evidence>
<evidence type="ECO:0000313" key="4">
    <source>
        <dbReference type="Proteomes" id="UP000593566"/>
    </source>
</evidence>
<name>A0A8H6CLB2_9LECA</name>
<dbReference type="AlphaFoldDB" id="A0A8H6CLB2"/>
<feature type="chain" id="PRO_5034232051" evidence="2">
    <location>
        <begin position="21"/>
        <end position="138"/>
    </location>
</feature>
<organism evidence="3 4">
    <name type="scientific">Letharia lupina</name>
    <dbReference type="NCBI Taxonomy" id="560253"/>
    <lineage>
        <taxon>Eukaryota</taxon>
        <taxon>Fungi</taxon>
        <taxon>Dikarya</taxon>
        <taxon>Ascomycota</taxon>
        <taxon>Pezizomycotina</taxon>
        <taxon>Lecanoromycetes</taxon>
        <taxon>OSLEUM clade</taxon>
        <taxon>Lecanoromycetidae</taxon>
        <taxon>Lecanorales</taxon>
        <taxon>Lecanorineae</taxon>
        <taxon>Parmeliaceae</taxon>
        <taxon>Letharia</taxon>
    </lineage>
</organism>
<feature type="region of interest" description="Disordered" evidence="1">
    <location>
        <begin position="32"/>
        <end position="53"/>
    </location>
</feature>
<feature type="signal peptide" evidence="2">
    <location>
        <begin position="1"/>
        <end position="20"/>
    </location>
</feature>
<sequence>MRFLTYTSIVVFGLVGLVLSLPASLEAKGASVEEDFEPPVPGSDLRAQQITKDESQPQICEKWIRILDVSVWTREKATSAEPQFPKPGKARSCFIALQDAHRKGSQSARKQSYTSPPKRHVNLREVEEGSVTMPADVA</sequence>
<proteinExistence type="predicted"/>
<dbReference type="GeneID" id="59337973"/>
<comment type="caution">
    <text evidence="3">The sequence shown here is derived from an EMBL/GenBank/DDBJ whole genome shotgun (WGS) entry which is preliminary data.</text>
</comment>
<feature type="region of interest" description="Disordered" evidence="1">
    <location>
        <begin position="100"/>
        <end position="138"/>
    </location>
</feature>
<evidence type="ECO:0000256" key="1">
    <source>
        <dbReference type="SAM" id="MobiDB-lite"/>
    </source>
</evidence>
<feature type="compositionally biased region" description="Polar residues" evidence="1">
    <location>
        <begin position="105"/>
        <end position="115"/>
    </location>
</feature>
<keyword evidence="4" id="KW-1185">Reference proteome</keyword>
<evidence type="ECO:0000313" key="3">
    <source>
        <dbReference type="EMBL" id="KAF6225578.1"/>
    </source>
</evidence>